<dbReference type="InterPro" id="IPR018060">
    <property type="entry name" value="HTH_AraC"/>
</dbReference>
<reference evidence="5 6" key="1">
    <citation type="submission" date="2020-10" db="EMBL/GenBank/DDBJ databases">
        <authorList>
            <person name="Peeters C."/>
        </authorList>
    </citation>
    <scope>NUCLEOTIDE SEQUENCE [LARGE SCALE GENOMIC DNA]</scope>
    <source>
        <strain evidence="5 6">LMG 28140</strain>
    </source>
</reference>
<organism evidence="5 6">
    <name type="scientific">Paraburkholderia metrosideri</name>
    <dbReference type="NCBI Taxonomy" id="580937"/>
    <lineage>
        <taxon>Bacteria</taxon>
        <taxon>Pseudomonadati</taxon>
        <taxon>Pseudomonadota</taxon>
        <taxon>Betaproteobacteria</taxon>
        <taxon>Burkholderiales</taxon>
        <taxon>Burkholderiaceae</taxon>
        <taxon>Paraburkholderia</taxon>
    </lineage>
</organism>
<evidence type="ECO:0000313" key="5">
    <source>
        <dbReference type="EMBL" id="CAD6553388.1"/>
    </source>
</evidence>
<sequence length="348" mass="38318">MQPRLPHPSSLHLTLSSCFLRAFFDETGTDTEKQIRLLQRVGIGAETLAADNGRIPEDQFAALYRLMASESQDEMVGLFSRPLPGAAMKFGGYIMITASTVGVALYRYSRFLHMIADDIEVVVAREDGVASVTLVEPSGPRRCREIGLELLLKVIHGVMSWLIGQNVPLISIDFAFAAPSYVDDLGALFPGPIHFDRPVTAITFDAALLDLSFRRTEQDLRTFLSRQPSEWLCSPSAKQPVTHLVRTCLLERGVGSLAAAEIAQALNMSQRTLSRRLEGEQTTLKHIQDTLRRDLAIHRLTQTLDSISDIANDLGFGDIASFYRAFRAWTGVAPGAYRRDGGASPVDA</sequence>
<dbReference type="PANTHER" id="PTHR47894">
    <property type="entry name" value="HTH-TYPE TRANSCRIPTIONAL REGULATOR GADX"/>
    <property type="match status" value="1"/>
</dbReference>
<evidence type="ECO:0000259" key="4">
    <source>
        <dbReference type="PROSITE" id="PS01124"/>
    </source>
</evidence>
<dbReference type="PANTHER" id="PTHR47894:SF1">
    <property type="entry name" value="HTH-TYPE TRANSCRIPTIONAL REGULATOR VQSM"/>
    <property type="match status" value="1"/>
</dbReference>
<gene>
    <name evidence="5" type="ORF">LMG28140_05272</name>
</gene>
<dbReference type="Proteomes" id="UP000598032">
    <property type="component" value="Unassembled WGS sequence"/>
</dbReference>
<keyword evidence="6" id="KW-1185">Reference proteome</keyword>
<dbReference type="InterPro" id="IPR020449">
    <property type="entry name" value="Tscrpt_reg_AraC-type_HTH"/>
</dbReference>
<dbReference type="Pfam" id="PF12625">
    <property type="entry name" value="Arabinose_bd"/>
    <property type="match status" value="1"/>
</dbReference>
<dbReference type="RefSeq" id="WP_201645188.1">
    <property type="nucleotide sequence ID" value="NZ_CAJHCP010000013.1"/>
</dbReference>
<dbReference type="EMBL" id="CAJHCP010000013">
    <property type="protein sequence ID" value="CAD6553388.1"/>
    <property type="molecule type" value="Genomic_DNA"/>
</dbReference>
<evidence type="ECO:0000256" key="2">
    <source>
        <dbReference type="ARBA" id="ARBA00023125"/>
    </source>
</evidence>
<dbReference type="PROSITE" id="PS01124">
    <property type="entry name" value="HTH_ARAC_FAMILY_2"/>
    <property type="match status" value="1"/>
</dbReference>
<dbReference type="SMART" id="SM00342">
    <property type="entry name" value="HTH_ARAC"/>
    <property type="match status" value="1"/>
</dbReference>
<keyword evidence="2" id="KW-0238">DNA-binding</keyword>
<evidence type="ECO:0000313" key="6">
    <source>
        <dbReference type="Proteomes" id="UP000598032"/>
    </source>
</evidence>
<dbReference type="InterPro" id="IPR009057">
    <property type="entry name" value="Homeodomain-like_sf"/>
</dbReference>
<evidence type="ECO:0000256" key="1">
    <source>
        <dbReference type="ARBA" id="ARBA00023015"/>
    </source>
</evidence>
<comment type="caution">
    <text evidence="5">The sequence shown here is derived from an EMBL/GenBank/DDBJ whole genome shotgun (WGS) entry which is preliminary data.</text>
</comment>
<protein>
    <recommendedName>
        <fullName evidence="4">HTH araC/xylS-type domain-containing protein</fullName>
    </recommendedName>
</protein>
<name>A0ABM8P1K3_9BURK</name>
<accession>A0ABM8P1K3</accession>
<keyword evidence="1" id="KW-0805">Transcription regulation</keyword>
<dbReference type="PROSITE" id="PS51257">
    <property type="entry name" value="PROKAR_LIPOPROTEIN"/>
    <property type="match status" value="1"/>
</dbReference>
<evidence type="ECO:0000256" key="3">
    <source>
        <dbReference type="ARBA" id="ARBA00023163"/>
    </source>
</evidence>
<dbReference type="InterPro" id="IPR032687">
    <property type="entry name" value="AraC-type_N"/>
</dbReference>
<dbReference type="Gene3D" id="1.10.10.60">
    <property type="entry name" value="Homeodomain-like"/>
    <property type="match status" value="1"/>
</dbReference>
<keyword evidence="3" id="KW-0804">Transcription</keyword>
<dbReference type="PRINTS" id="PR00032">
    <property type="entry name" value="HTHARAC"/>
</dbReference>
<dbReference type="SUPFAM" id="SSF46689">
    <property type="entry name" value="Homeodomain-like"/>
    <property type="match status" value="1"/>
</dbReference>
<proteinExistence type="predicted"/>
<dbReference type="Pfam" id="PF12833">
    <property type="entry name" value="HTH_18"/>
    <property type="match status" value="1"/>
</dbReference>
<feature type="domain" description="HTH araC/xylS-type" evidence="4">
    <location>
        <begin position="239"/>
        <end position="340"/>
    </location>
</feature>